<sequence>MSMNRKKAWQALISQLNKKTQRHFLQINVLLSGGVPALNDLLKVETMIGSACEQGIEVQSRRVLSLLMIISLFFKLFAKTVIQVFSELYQSAAAKFVLEAVGLEVSLLDEDTCSSCDLYCLPVHFSVKTLDKPLKLMIEVRETQLRLEQHQSVRWFCRQQGLDLNFEAFNHGMSSCVYCRICQMKIGRKQVLSFSPGTAEQRKIQFA</sequence>
<dbReference type="Proteomes" id="UP000034164">
    <property type="component" value="Unassembled WGS sequence"/>
</dbReference>
<accession>A0A0G2I8W2</accession>
<name>A0A0G2I8W2_9EURO</name>
<gene>
    <name evidence="2" type="ORF">EMCG_07613</name>
</gene>
<evidence type="ECO:0000256" key="1">
    <source>
        <dbReference type="SAM" id="Phobius"/>
    </source>
</evidence>
<dbReference type="AlphaFoldDB" id="A0A0G2I8W2"/>
<feature type="transmembrane region" description="Helical" evidence="1">
    <location>
        <begin position="63"/>
        <end position="82"/>
    </location>
</feature>
<keyword evidence="1" id="KW-0472">Membrane</keyword>
<comment type="caution">
    <text evidence="2">The sequence shown here is derived from an EMBL/GenBank/DDBJ whole genome shotgun (WGS) entry which is preliminary data.</text>
</comment>
<keyword evidence="1" id="KW-0812">Transmembrane</keyword>
<reference evidence="3" key="1">
    <citation type="journal article" date="2015" name="PLoS Genet.">
        <title>The dynamic genome and transcriptome of the human fungal pathogen Blastomyces and close relative Emmonsia.</title>
        <authorList>
            <person name="Munoz J.F."/>
            <person name="Gauthier G.M."/>
            <person name="Desjardins C.A."/>
            <person name="Gallo J.E."/>
            <person name="Holder J."/>
            <person name="Sullivan T.D."/>
            <person name="Marty A.J."/>
            <person name="Carmen J.C."/>
            <person name="Chen Z."/>
            <person name="Ding L."/>
            <person name="Gujja S."/>
            <person name="Magrini V."/>
            <person name="Misas E."/>
            <person name="Mitreva M."/>
            <person name="Priest M."/>
            <person name="Saif S."/>
            <person name="Whiston E.A."/>
            <person name="Young S."/>
            <person name="Zeng Q."/>
            <person name="Goldman W.E."/>
            <person name="Mardis E.R."/>
            <person name="Taylor J.W."/>
            <person name="McEwen J.G."/>
            <person name="Clay O.K."/>
            <person name="Klein B.S."/>
            <person name="Cuomo C.A."/>
        </authorList>
    </citation>
    <scope>NUCLEOTIDE SEQUENCE [LARGE SCALE GENOMIC DNA]</scope>
    <source>
        <strain evidence="3">UAMH 3008</strain>
    </source>
</reference>
<organism evidence="2 3">
    <name type="scientific">[Emmonsia] crescens</name>
    <dbReference type="NCBI Taxonomy" id="73230"/>
    <lineage>
        <taxon>Eukaryota</taxon>
        <taxon>Fungi</taxon>
        <taxon>Dikarya</taxon>
        <taxon>Ascomycota</taxon>
        <taxon>Pezizomycotina</taxon>
        <taxon>Eurotiomycetes</taxon>
        <taxon>Eurotiomycetidae</taxon>
        <taxon>Onygenales</taxon>
        <taxon>Ajellomycetaceae</taxon>
        <taxon>Emergomyces</taxon>
    </lineage>
</organism>
<evidence type="ECO:0000313" key="3">
    <source>
        <dbReference type="Proteomes" id="UP000034164"/>
    </source>
</evidence>
<proteinExistence type="predicted"/>
<dbReference type="EMBL" id="LCZI01000422">
    <property type="protein sequence ID" value="KKZ66705.1"/>
    <property type="molecule type" value="Genomic_DNA"/>
</dbReference>
<evidence type="ECO:0000313" key="2">
    <source>
        <dbReference type="EMBL" id="KKZ66705.1"/>
    </source>
</evidence>
<dbReference type="VEuPathDB" id="FungiDB:EMCG_07613"/>
<protein>
    <submittedName>
        <fullName evidence="2">Uncharacterized protein</fullName>
    </submittedName>
</protein>
<keyword evidence="1" id="KW-1133">Transmembrane helix</keyword>